<dbReference type="AlphaFoldDB" id="K1QTD3"/>
<dbReference type="InterPro" id="IPR019402">
    <property type="entry name" value="CWH43_N"/>
</dbReference>
<feature type="domain" description="CWH43-like N-terminal" evidence="6">
    <location>
        <begin position="248"/>
        <end position="298"/>
    </location>
</feature>
<evidence type="ECO:0000259" key="6">
    <source>
        <dbReference type="Pfam" id="PF10277"/>
    </source>
</evidence>
<evidence type="ECO:0000256" key="1">
    <source>
        <dbReference type="ARBA" id="ARBA00004127"/>
    </source>
</evidence>
<dbReference type="InterPro" id="IPR050911">
    <property type="entry name" value="DRAM/TMEM150_Autophagy_Mod"/>
</dbReference>
<dbReference type="EMBL" id="JH817882">
    <property type="protein sequence ID" value="EKC40042.1"/>
    <property type="molecule type" value="Genomic_DNA"/>
</dbReference>
<gene>
    <name evidence="8" type="ORF">CGI_10011372</name>
</gene>
<evidence type="ECO:0000256" key="2">
    <source>
        <dbReference type="ARBA" id="ARBA00006565"/>
    </source>
</evidence>
<dbReference type="GO" id="GO:0012505">
    <property type="term" value="C:endomembrane system"/>
    <property type="evidence" value="ECO:0007669"/>
    <property type="project" value="UniProtKB-SubCell"/>
</dbReference>
<keyword evidence="5" id="KW-0472">Membrane</keyword>
<accession>K1QTD3</accession>
<evidence type="ECO:0000256" key="3">
    <source>
        <dbReference type="ARBA" id="ARBA00022692"/>
    </source>
</evidence>
<evidence type="ECO:0000256" key="4">
    <source>
        <dbReference type="ARBA" id="ARBA00022989"/>
    </source>
</evidence>
<protein>
    <submittedName>
        <fullName evidence="8">DNA damage-regulated autophagy modulator protein 2</fullName>
    </submittedName>
</protein>
<dbReference type="PANTHER" id="PTHR21324:SF2">
    <property type="entry name" value="EG:22E5.9 PROTEIN"/>
    <property type="match status" value="1"/>
</dbReference>
<dbReference type="InParanoid" id="K1QTD3"/>
<evidence type="ECO:0000259" key="7">
    <source>
        <dbReference type="Pfam" id="PF26284"/>
    </source>
</evidence>
<feature type="domain" description="CWH43-like N-terminal" evidence="6">
    <location>
        <begin position="598"/>
        <end position="707"/>
    </location>
</feature>
<evidence type="ECO:0000313" key="8">
    <source>
        <dbReference type="EMBL" id="EKC40042.1"/>
    </source>
</evidence>
<reference evidence="8" key="1">
    <citation type="journal article" date="2012" name="Nature">
        <title>The oyster genome reveals stress adaptation and complexity of shell formation.</title>
        <authorList>
            <person name="Zhang G."/>
            <person name="Fang X."/>
            <person name="Guo X."/>
            <person name="Li L."/>
            <person name="Luo R."/>
            <person name="Xu F."/>
            <person name="Yang P."/>
            <person name="Zhang L."/>
            <person name="Wang X."/>
            <person name="Qi H."/>
            <person name="Xiong Z."/>
            <person name="Que H."/>
            <person name="Xie Y."/>
            <person name="Holland P.W."/>
            <person name="Paps J."/>
            <person name="Zhu Y."/>
            <person name="Wu F."/>
            <person name="Chen Y."/>
            <person name="Wang J."/>
            <person name="Peng C."/>
            <person name="Meng J."/>
            <person name="Yang L."/>
            <person name="Liu J."/>
            <person name="Wen B."/>
            <person name="Zhang N."/>
            <person name="Huang Z."/>
            <person name="Zhu Q."/>
            <person name="Feng Y."/>
            <person name="Mount A."/>
            <person name="Hedgecock D."/>
            <person name="Xu Z."/>
            <person name="Liu Y."/>
            <person name="Domazet-Loso T."/>
            <person name="Du Y."/>
            <person name="Sun X."/>
            <person name="Zhang S."/>
            <person name="Liu B."/>
            <person name="Cheng P."/>
            <person name="Jiang X."/>
            <person name="Li J."/>
            <person name="Fan D."/>
            <person name="Wang W."/>
            <person name="Fu W."/>
            <person name="Wang T."/>
            <person name="Wang B."/>
            <person name="Zhang J."/>
            <person name="Peng Z."/>
            <person name="Li Y."/>
            <person name="Li N."/>
            <person name="Wang J."/>
            <person name="Chen M."/>
            <person name="He Y."/>
            <person name="Tan F."/>
            <person name="Song X."/>
            <person name="Zheng Q."/>
            <person name="Huang R."/>
            <person name="Yang H."/>
            <person name="Du X."/>
            <person name="Chen L."/>
            <person name="Yang M."/>
            <person name="Gaffney P.M."/>
            <person name="Wang S."/>
            <person name="Luo L."/>
            <person name="She Z."/>
            <person name="Ming Y."/>
            <person name="Huang W."/>
            <person name="Zhang S."/>
            <person name="Huang B."/>
            <person name="Zhang Y."/>
            <person name="Qu T."/>
            <person name="Ni P."/>
            <person name="Miao G."/>
            <person name="Wang J."/>
            <person name="Wang Q."/>
            <person name="Steinberg C.E."/>
            <person name="Wang H."/>
            <person name="Li N."/>
            <person name="Qian L."/>
            <person name="Zhang G."/>
            <person name="Li Y."/>
            <person name="Yang H."/>
            <person name="Liu X."/>
            <person name="Wang J."/>
            <person name="Yin Y."/>
            <person name="Wang J."/>
        </authorList>
    </citation>
    <scope>NUCLEOTIDE SEQUENCE [LARGE SCALE GENOMIC DNA]</scope>
    <source>
        <strain evidence="8">05x7-T-G4-1.051#20</strain>
    </source>
</reference>
<comment type="subcellular location">
    <subcellularLocation>
        <location evidence="1">Endomembrane system</location>
        <topology evidence="1">Multi-pass membrane protein</topology>
    </subcellularLocation>
</comment>
<keyword evidence="4" id="KW-1133">Transmembrane helix</keyword>
<sequence length="748" mass="84227">MKLSVLLVVVLCMIFHVRCDLATESDAYAVEIIIYRLTTDTWTANSMETTFSGTIASAANTYCESNVATCGLETCCTSVSISFKETDVGKISDYPKKDLKNLKHKFYLKFPTGSTASNSSVTQYVVVNSALYEIIRLARTTFNTQTGYWITWADETYYGVPATTTENQIIIPIAFVVLFLVIFLAIGLHFWNKRKQKEARIQKKINDKKALKKNQAMVQPTYRVDPEIKDLDEDHHEKTKESPKKPRYIIAVSDDDVYPFFPYVSDTGTLPPESCVFGQFLNIAALLRIVTVIVGKSKLGPSTILTREWSPEYAGYAEHVVSTVMEWLGTFLICAFALTFVPEFKQYGIAVYNGNVKPDFPYIRFTKSSSSIRPGCWTTKEPGMSACLASTISEWIISFLTCIYVATFTPEFKYFELIKAKILFHELTRNNEVPGNENSETQSNGTVETNVVVVHLIGAFFAFGMGLVYCCLQTYLSFKLPDIPGSSRNLRVGRLAICILDAVFILTLMIAAAFTIGERPKNPRKWTPDEPMYGAHLTSTISEWLMAFLTCLYLATFTPEFKYFEMIKPEIMFRDTPGVSAIRITKDIEPQTGDGPETNVVVVHLIGAFFAFGMGLVYCCLQTYLSFKLPDIPGSSRNLRVCRLAICILDVVFILTPFTIGERPNNPRKWTPDEPMYGAHLTSTISEWLMAFLTCLYLATFTPEFKYFEMIKPEIMFRDTPGVSAIRITKDIEPQTGDGPEKFSEGLT</sequence>
<keyword evidence="3" id="KW-0812">Transmembrane</keyword>
<dbReference type="HOGENOM" id="CLU_371832_0_0_1"/>
<dbReference type="Pfam" id="PF10277">
    <property type="entry name" value="Frag1"/>
    <property type="match status" value="3"/>
</dbReference>
<comment type="similarity">
    <text evidence="2">Belongs to the DRAM/TMEM150 family.</text>
</comment>
<name>K1QTD3_MAGGI</name>
<proteinExistence type="inferred from homology"/>
<evidence type="ECO:0000256" key="5">
    <source>
        <dbReference type="ARBA" id="ARBA00023136"/>
    </source>
</evidence>
<dbReference type="Pfam" id="PF26284">
    <property type="entry name" value="DUF8077"/>
    <property type="match status" value="1"/>
</dbReference>
<feature type="domain" description="DUF8077" evidence="7">
    <location>
        <begin position="45"/>
        <end position="151"/>
    </location>
</feature>
<dbReference type="PANTHER" id="PTHR21324">
    <property type="entry name" value="FASTING-INDUCIBLE INTEGRAL MEMBRANE PROTEIN TM6P1-RELATED"/>
    <property type="match status" value="1"/>
</dbReference>
<feature type="domain" description="CWH43-like N-terminal" evidence="6">
    <location>
        <begin position="449"/>
        <end position="563"/>
    </location>
</feature>
<organism evidence="8">
    <name type="scientific">Magallana gigas</name>
    <name type="common">Pacific oyster</name>
    <name type="synonym">Crassostrea gigas</name>
    <dbReference type="NCBI Taxonomy" id="29159"/>
    <lineage>
        <taxon>Eukaryota</taxon>
        <taxon>Metazoa</taxon>
        <taxon>Spiralia</taxon>
        <taxon>Lophotrochozoa</taxon>
        <taxon>Mollusca</taxon>
        <taxon>Bivalvia</taxon>
        <taxon>Autobranchia</taxon>
        <taxon>Pteriomorphia</taxon>
        <taxon>Ostreida</taxon>
        <taxon>Ostreoidea</taxon>
        <taxon>Ostreidae</taxon>
        <taxon>Magallana</taxon>
    </lineage>
</organism>
<dbReference type="InterPro" id="IPR058390">
    <property type="entry name" value="DUF8077"/>
</dbReference>